<sequence length="414" mass="44315">MSYSIQGQVAIITGASSGVGRSIAVSLVKEGCKVVISGTNEKNLKETESACKTARPDANVHLVIANLKELDGTQKIIDETNRAFGAINILVNAAGVLASFDDSLEDWENTIQLNLIALMRATKLSLPHITKHPRGAIINIASVSGREAFKGQGPYTASKYGVVGFSKSIFQDVREKGVKVCSIEPGFINTPMVHDKEGLDFDKMIQPEDVAETVVFVLKFPETGCPTEILLQPQRTLETTSDADTTFAENASGDATTSTADTTSAVETTSTDDTTSAETTSAANTTSVADTTLTVDTTSAIDTTSAVETTSDDDTTSAAETTSAVDSAAETTSAIDSTSAGFNQQSPQELYQNHKKIEELRLHRMLGDPLRPKNRVSDVQPYHLSETRDQALQNTALITFLQLSNKAISAWLRE</sequence>
<feature type="compositionally biased region" description="Low complexity" evidence="5">
    <location>
        <begin position="250"/>
        <end position="285"/>
    </location>
</feature>
<dbReference type="Proteomes" id="UP000241769">
    <property type="component" value="Unassembled WGS sequence"/>
</dbReference>
<dbReference type="STRING" id="1890364.A0A2P6NNY3"/>
<accession>A0A2P6NNY3</accession>
<evidence type="ECO:0000256" key="3">
    <source>
        <dbReference type="ARBA" id="ARBA00048508"/>
    </source>
</evidence>
<dbReference type="PRINTS" id="PR00080">
    <property type="entry name" value="SDRFAMILY"/>
</dbReference>
<dbReference type="AlphaFoldDB" id="A0A2P6NNY3"/>
<dbReference type="InterPro" id="IPR036291">
    <property type="entry name" value="NAD(P)-bd_dom_sf"/>
</dbReference>
<dbReference type="InterPro" id="IPR050259">
    <property type="entry name" value="SDR"/>
</dbReference>
<evidence type="ECO:0000256" key="2">
    <source>
        <dbReference type="ARBA" id="ARBA00012948"/>
    </source>
</evidence>
<dbReference type="CDD" id="cd05233">
    <property type="entry name" value="SDR_c"/>
    <property type="match status" value="1"/>
</dbReference>
<name>A0A2P6NNY3_9EUKA</name>
<dbReference type="InParanoid" id="A0A2P6NNY3"/>
<evidence type="ECO:0000256" key="4">
    <source>
        <dbReference type="RuleBase" id="RU000363"/>
    </source>
</evidence>
<dbReference type="PANTHER" id="PTHR42879">
    <property type="entry name" value="3-OXOACYL-(ACYL-CARRIER-PROTEIN) REDUCTASE"/>
    <property type="match status" value="1"/>
</dbReference>
<reference evidence="6 7" key="1">
    <citation type="journal article" date="2018" name="Genome Biol. Evol.">
        <title>Multiple Roots of Fruiting Body Formation in Amoebozoa.</title>
        <authorList>
            <person name="Hillmann F."/>
            <person name="Forbes G."/>
            <person name="Novohradska S."/>
            <person name="Ferling I."/>
            <person name="Riege K."/>
            <person name="Groth M."/>
            <person name="Westermann M."/>
            <person name="Marz M."/>
            <person name="Spaller T."/>
            <person name="Winckler T."/>
            <person name="Schaap P."/>
            <person name="Glockner G."/>
        </authorList>
    </citation>
    <scope>NUCLEOTIDE SEQUENCE [LARGE SCALE GENOMIC DNA]</scope>
    <source>
        <strain evidence="6 7">Jena</strain>
    </source>
</reference>
<feature type="region of interest" description="Disordered" evidence="5">
    <location>
        <begin position="248"/>
        <end position="285"/>
    </location>
</feature>
<dbReference type="PANTHER" id="PTHR42879:SF2">
    <property type="entry name" value="3-OXOACYL-[ACYL-CARRIER-PROTEIN] REDUCTASE FABG"/>
    <property type="match status" value="1"/>
</dbReference>
<dbReference type="InterPro" id="IPR002347">
    <property type="entry name" value="SDR_fam"/>
</dbReference>
<comment type="similarity">
    <text evidence="1 4">Belongs to the short-chain dehydrogenases/reductases (SDR) family.</text>
</comment>
<comment type="caution">
    <text evidence="6">The sequence shown here is derived from an EMBL/GenBank/DDBJ whole genome shotgun (WGS) entry which is preliminary data.</text>
</comment>
<dbReference type="EMBL" id="MDYQ01000041">
    <property type="protein sequence ID" value="PRP85673.1"/>
    <property type="molecule type" value="Genomic_DNA"/>
</dbReference>
<evidence type="ECO:0000256" key="1">
    <source>
        <dbReference type="ARBA" id="ARBA00006484"/>
    </source>
</evidence>
<comment type="catalytic activity">
    <reaction evidence="3">
        <text>a (3R)-hydroxyacyl-[ACP] + NADP(+) = a 3-oxoacyl-[ACP] + NADPH + H(+)</text>
        <dbReference type="Rhea" id="RHEA:17397"/>
        <dbReference type="Rhea" id="RHEA-COMP:9916"/>
        <dbReference type="Rhea" id="RHEA-COMP:9945"/>
        <dbReference type="ChEBI" id="CHEBI:15378"/>
        <dbReference type="ChEBI" id="CHEBI:57783"/>
        <dbReference type="ChEBI" id="CHEBI:58349"/>
        <dbReference type="ChEBI" id="CHEBI:78776"/>
        <dbReference type="ChEBI" id="CHEBI:78827"/>
        <dbReference type="EC" id="1.1.1.100"/>
    </reaction>
</comment>
<dbReference type="SUPFAM" id="SSF51735">
    <property type="entry name" value="NAD(P)-binding Rossmann-fold domains"/>
    <property type="match status" value="1"/>
</dbReference>
<feature type="compositionally biased region" description="Low complexity" evidence="5">
    <location>
        <begin position="316"/>
        <end position="328"/>
    </location>
</feature>
<evidence type="ECO:0000256" key="5">
    <source>
        <dbReference type="SAM" id="MobiDB-lite"/>
    </source>
</evidence>
<gene>
    <name evidence="6" type="ORF">PROFUN_06507</name>
</gene>
<dbReference type="Pfam" id="PF00106">
    <property type="entry name" value="adh_short"/>
    <property type="match status" value="1"/>
</dbReference>
<evidence type="ECO:0000313" key="7">
    <source>
        <dbReference type="Proteomes" id="UP000241769"/>
    </source>
</evidence>
<feature type="region of interest" description="Disordered" evidence="5">
    <location>
        <begin position="305"/>
        <end position="328"/>
    </location>
</feature>
<proteinExistence type="inferred from homology"/>
<dbReference type="Gene3D" id="3.40.50.720">
    <property type="entry name" value="NAD(P)-binding Rossmann-like Domain"/>
    <property type="match status" value="1"/>
</dbReference>
<evidence type="ECO:0000313" key="6">
    <source>
        <dbReference type="EMBL" id="PRP85673.1"/>
    </source>
</evidence>
<organism evidence="6 7">
    <name type="scientific">Planoprotostelium fungivorum</name>
    <dbReference type="NCBI Taxonomy" id="1890364"/>
    <lineage>
        <taxon>Eukaryota</taxon>
        <taxon>Amoebozoa</taxon>
        <taxon>Evosea</taxon>
        <taxon>Variosea</taxon>
        <taxon>Cavosteliida</taxon>
        <taxon>Cavosteliaceae</taxon>
        <taxon>Planoprotostelium</taxon>
    </lineage>
</organism>
<keyword evidence="7" id="KW-1185">Reference proteome</keyword>
<dbReference type="OrthoDB" id="16870at2759"/>
<dbReference type="GO" id="GO:0004316">
    <property type="term" value="F:3-oxoacyl-[acyl-carrier-protein] reductase (NADPH) activity"/>
    <property type="evidence" value="ECO:0007669"/>
    <property type="project" value="UniProtKB-EC"/>
</dbReference>
<protein>
    <recommendedName>
        <fullName evidence="2">3-oxoacyl-[acyl-carrier-protein] reductase</fullName>
        <ecNumber evidence="2">1.1.1.100</ecNumber>
    </recommendedName>
</protein>
<dbReference type="PRINTS" id="PR00081">
    <property type="entry name" value="GDHRDH"/>
</dbReference>
<dbReference type="EC" id="1.1.1.100" evidence="2"/>